<keyword evidence="2" id="KW-0812">Transmembrane</keyword>
<evidence type="ECO:0000256" key="2">
    <source>
        <dbReference type="SAM" id="Phobius"/>
    </source>
</evidence>
<accession>A8M962</accession>
<reference evidence="4 5" key="1">
    <citation type="submission" date="2007-10" db="EMBL/GenBank/DDBJ databases">
        <title>Complete sequence of Caldivirga maquilingensis IC-167.</title>
        <authorList>
            <consortium name="US DOE Joint Genome Institute"/>
            <person name="Copeland A."/>
            <person name="Lucas S."/>
            <person name="Lapidus A."/>
            <person name="Barry K."/>
            <person name="Glavina del Rio T."/>
            <person name="Dalin E."/>
            <person name="Tice H."/>
            <person name="Pitluck S."/>
            <person name="Saunders E."/>
            <person name="Brettin T."/>
            <person name="Bruce D."/>
            <person name="Detter J.C."/>
            <person name="Han C."/>
            <person name="Schmutz J."/>
            <person name="Larimer F."/>
            <person name="Land M."/>
            <person name="Hauser L."/>
            <person name="Kyrpides N."/>
            <person name="Ivanova N."/>
            <person name="Biddle J.F."/>
            <person name="Zhang Z."/>
            <person name="Fitz-Gibbon S.T."/>
            <person name="Lowe T.M."/>
            <person name="Saltikov C."/>
            <person name="House C.H."/>
            <person name="Richardson P."/>
        </authorList>
    </citation>
    <scope>NUCLEOTIDE SEQUENCE [LARGE SCALE GENOMIC DNA]</scope>
    <source>
        <strain evidence="5">ATCC 700844 / DSM 13496 / JCM 10307 / IC-167</strain>
    </source>
</reference>
<gene>
    <name evidence="4" type="ordered locus">Cmaq_1456</name>
</gene>
<sequence length="384" mass="43548">MNNKNIITIVLGEINSLYVKKDPVCIPYEFNKLGFNSILICSRCSIKIPGVRVFEIGGVSLRSGFVPLYLINVINSIVNAVILMAKLVPILRRVRPWFVLTYYYPALLPLLYLLGRVLNYYVVVKMDWDGNLTGNFLKVLFRKLMLIALSRFADAVIIESYDAMRKAIEAIPALRGKLRVVYNGWCDELLREFNLGNRERIVLTVARVVRVKGIHDLIRAFAMVANKHKDWVLRIVGPIVDANYYRELMTLVRQHNLEGRVYFLGAISDKELIREYSKASIFVLPSYAESFGIARLEALAHGLPVITTDTGGSEVVMGVGVIIEPGDVASLAYWLDRLMGDDALRYNMGMRARMKAAALTWRFVSTRIISIVNELESLRLKNKI</sequence>
<dbReference type="Proteomes" id="UP000001137">
    <property type="component" value="Chromosome"/>
</dbReference>
<dbReference type="CDD" id="cd03801">
    <property type="entry name" value="GT4_PimA-like"/>
    <property type="match status" value="1"/>
</dbReference>
<feature type="transmembrane region" description="Helical" evidence="2">
    <location>
        <begin position="66"/>
        <end position="85"/>
    </location>
</feature>
<dbReference type="eggNOG" id="arCOG01403">
    <property type="taxonomic scope" value="Archaea"/>
</dbReference>
<dbReference type="GO" id="GO:0016757">
    <property type="term" value="F:glycosyltransferase activity"/>
    <property type="evidence" value="ECO:0007669"/>
    <property type="project" value="InterPro"/>
</dbReference>
<dbReference type="InterPro" id="IPR001296">
    <property type="entry name" value="Glyco_trans_1"/>
</dbReference>
<keyword evidence="2" id="KW-1133">Transmembrane helix</keyword>
<feature type="domain" description="Glycosyl transferase family 1" evidence="3">
    <location>
        <begin position="191"/>
        <end position="353"/>
    </location>
</feature>
<keyword evidence="1 4" id="KW-0808">Transferase</keyword>
<evidence type="ECO:0000259" key="3">
    <source>
        <dbReference type="Pfam" id="PF00534"/>
    </source>
</evidence>
<keyword evidence="2" id="KW-0472">Membrane</keyword>
<dbReference type="Gene3D" id="3.40.50.2000">
    <property type="entry name" value="Glycogen Phosphorylase B"/>
    <property type="match status" value="2"/>
</dbReference>
<keyword evidence="5" id="KW-1185">Reference proteome</keyword>
<feature type="transmembrane region" description="Helical" evidence="2">
    <location>
        <begin position="97"/>
        <end position="119"/>
    </location>
</feature>
<evidence type="ECO:0000313" key="4">
    <source>
        <dbReference type="EMBL" id="ABW02281.1"/>
    </source>
</evidence>
<proteinExistence type="predicted"/>
<dbReference type="KEGG" id="cma:Cmaq_1456"/>
<dbReference type="Pfam" id="PF00534">
    <property type="entry name" value="Glycos_transf_1"/>
    <property type="match status" value="1"/>
</dbReference>
<dbReference type="AlphaFoldDB" id="A8M962"/>
<organism evidence="4 5">
    <name type="scientific">Caldivirga maquilingensis (strain ATCC 700844 / DSM 13496 / JCM 10307 / IC-167)</name>
    <dbReference type="NCBI Taxonomy" id="397948"/>
    <lineage>
        <taxon>Archaea</taxon>
        <taxon>Thermoproteota</taxon>
        <taxon>Thermoprotei</taxon>
        <taxon>Thermoproteales</taxon>
        <taxon>Thermoproteaceae</taxon>
        <taxon>Caldivirga</taxon>
    </lineage>
</organism>
<dbReference type="PANTHER" id="PTHR46401:SF2">
    <property type="entry name" value="GLYCOSYLTRANSFERASE WBBK-RELATED"/>
    <property type="match status" value="1"/>
</dbReference>
<dbReference type="SUPFAM" id="SSF53756">
    <property type="entry name" value="UDP-Glycosyltransferase/glycogen phosphorylase"/>
    <property type="match status" value="1"/>
</dbReference>
<name>A8M962_CALMQ</name>
<dbReference type="EMBL" id="CP000852">
    <property type="protein sequence ID" value="ABW02281.1"/>
    <property type="molecule type" value="Genomic_DNA"/>
</dbReference>
<dbReference type="CAZy" id="GT4">
    <property type="family name" value="Glycosyltransferase Family 4"/>
</dbReference>
<dbReference type="HOGENOM" id="CLU_815403_0_0_2"/>
<evidence type="ECO:0000313" key="5">
    <source>
        <dbReference type="Proteomes" id="UP000001137"/>
    </source>
</evidence>
<protein>
    <submittedName>
        <fullName evidence="4">Glycosyl transferase group 1</fullName>
    </submittedName>
</protein>
<dbReference type="PANTHER" id="PTHR46401">
    <property type="entry name" value="GLYCOSYLTRANSFERASE WBBK-RELATED"/>
    <property type="match status" value="1"/>
</dbReference>
<evidence type="ECO:0000256" key="1">
    <source>
        <dbReference type="ARBA" id="ARBA00022679"/>
    </source>
</evidence>
<dbReference type="STRING" id="397948.Cmaq_1456"/>